<reference evidence="3 4" key="1">
    <citation type="submission" date="2020-05" db="EMBL/GenBank/DDBJ databases">
        <title>DNA-SIP metagenomic assembled genomes.</title>
        <authorList>
            <person name="Yu J."/>
        </authorList>
    </citation>
    <scope>NUCLEOTIDE SEQUENCE [LARGE SCALE GENOMIC DNA]</scope>
    <source>
        <strain evidence="3">Bin5.27</strain>
    </source>
</reference>
<protein>
    <submittedName>
        <fullName evidence="3">Nitrate- and nitrite sensing domain-containing protein</fullName>
    </submittedName>
</protein>
<dbReference type="EMBL" id="JABFXE010000191">
    <property type="protein sequence ID" value="NUQ87706.1"/>
    <property type="molecule type" value="Genomic_DNA"/>
</dbReference>
<accession>A0A850C9E3</accession>
<evidence type="ECO:0000256" key="1">
    <source>
        <dbReference type="SAM" id="MobiDB-lite"/>
    </source>
</evidence>
<feature type="non-terminal residue" evidence="3">
    <location>
        <position position="295"/>
    </location>
</feature>
<evidence type="ECO:0000259" key="2">
    <source>
        <dbReference type="Pfam" id="PF08376"/>
    </source>
</evidence>
<evidence type="ECO:0000313" key="3">
    <source>
        <dbReference type="EMBL" id="NUQ87706.1"/>
    </source>
</evidence>
<name>A0A850C9E3_9ACTN</name>
<dbReference type="AlphaFoldDB" id="A0A850C9E3"/>
<comment type="caution">
    <text evidence="3">The sequence shown here is derived from an EMBL/GenBank/DDBJ whole genome shotgun (WGS) entry which is preliminary data.</text>
</comment>
<feature type="domain" description="Nitrate/nitrite sensing protein" evidence="2">
    <location>
        <begin position="59"/>
        <end position="262"/>
    </location>
</feature>
<dbReference type="Proteomes" id="UP000574690">
    <property type="component" value="Unassembled WGS sequence"/>
</dbReference>
<sequence length="295" mass="32443">MMGPRFSSIRARISLLVLVPLLALASLWVFLTGFTYGDANQLLQSRDFQEKTVLPTQHLIDALQKERRLTMAELGGARTDAGVMRRQATDEASDKVREVARDGGLRGSILPMVVERLDAFVERIDTLRGVRQSVDQRVADRERVLREYSGIIDAGFAVYNATTPGDGSITAHARTLASFGRAREFMSREDALLTGALAAGHITTAERGEFAQLVGAQRMLYADNAPNLHHDYARYERLAASPTFVQLRTLEDQVIRGAEPPRAAVRKTREAGAQPAAGARTRQTPARAPHTPVIE</sequence>
<feature type="region of interest" description="Disordered" evidence="1">
    <location>
        <begin position="261"/>
        <end position="295"/>
    </location>
</feature>
<gene>
    <name evidence="3" type="ORF">HOQ43_04495</name>
</gene>
<dbReference type="InterPro" id="IPR013587">
    <property type="entry name" value="Nitrate/nitrite_sensing"/>
</dbReference>
<organism evidence="3 4">
    <name type="scientific">Glycomyces artemisiae</name>
    <dbReference type="NCBI Taxonomy" id="1076443"/>
    <lineage>
        <taxon>Bacteria</taxon>
        <taxon>Bacillati</taxon>
        <taxon>Actinomycetota</taxon>
        <taxon>Actinomycetes</taxon>
        <taxon>Glycomycetales</taxon>
        <taxon>Glycomycetaceae</taxon>
        <taxon>Glycomyces</taxon>
    </lineage>
</organism>
<evidence type="ECO:0000313" key="4">
    <source>
        <dbReference type="Proteomes" id="UP000574690"/>
    </source>
</evidence>
<proteinExistence type="predicted"/>
<dbReference type="Pfam" id="PF08376">
    <property type="entry name" value="NIT"/>
    <property type="match status" value="1"/>
</dbReference>